<proteinExistence type="predicted"/>
<accession>A0A1H9Q7F9</accession>
<evidence type="ECO:0000313" key="1">
    <source>
        <dbReference type="EMBL" id="SER56374.1"/>
    </source>
</evidence>
<dbReference type="SUPFAM" id="SSF52091">
    <property type="entry name" value="SpoIIaa-like"/>
    <property type="match status" value="1"/>
</dbReference>
<dbReference type="OrthoDB" id="3428673at2"/>
<dbReference type="Proteomes" id="UP000198571">
    <property type="component" value="Unassembled WGS sequence"/>
</dbReference>
<name>A0A1H9Q7F9_9BACI</name>
<dbReference type="STRING" id="1601833.SAMN05518684_10271"/>
<protein>
    <submittedName>
        <fullName evidence="1">SpoIIAA-like</fullName>
    </submittedName>
</protein>
<dbReference type="InterPro" id="IPR036513">
    <property type="entry name" value="STAS_dom_sf"/>
</dbReference>
<dbReference type="RefSeq" id="WP_093047414.1">
    <property type="nucleotide sequence ID" value="NZ_FOGT01000002.1"/>
</dbReference>
<organism evidence="1 2">
    <name type="scientific">Salipaludibacillus aurantiacus</name>
    <dbReference type="NCBI Taxonomy" id="1601833"/>
    <lineage>
        <taxon>Bacteria</taxon>
        <taxon>Bacillati</taxon>
        <taxon>Bacillota</taxon>
        <taxon>Bacilli</taxon>
        <taxon>Bacillales</taxon>
        <taxon>Bacillaceae</taxon>
    </lineage>
</organism>
<dbReference type="InterPro" id="IPR021866">
    <property type="entry name" value="SpoIIAA-like"/>
</dbReference>
<sequence>MNRKLDWSRGNLLAFEIDNKVEEQEYKEMLAEVEQVMKEYDKIKLFTRITDFEGTELSTMNDRFRFLKDNDMDKVEKYAIVGDEKLVKAISKTLDVFSNTNIRQYSPEEEEEAKSWIVD</sequence>
<reference evidence="2" key="1">
    <citation type="submission" date="2016-10" db="EMBL/GenBank/DDBJ databases">
        <authorList>
            <person name="Varghese N."/>
            <person name="Submissions S."/>
        </authorList>
    </citation>
    <scope>NUCLEOTIDE SEQUENCE [LARGE SCALE GENOMIC DNA]</scope>
    <source>
        <strain evidence="2">S9</strain>
    </source>
</reference>
<evidence type="ECO:0000313" key="2">
    <source>
        <dbReference type="Proteomes" id="UP000198571"/>
    </source>
</evidence>
<dbReference type="AlphaFoldDB" id="A0A1H9Q7F9"/>
<dbReference type="EMBL" id="FOGT01000002">
    <property type="protein sequence ID" value="SER56374.1"/>
    <property type="molecule type" value="Genomic_DNA"/>
</dbReference>
<keyword evidence="2" id="KW-1185">Reference proteome</keyword>
<dbReference type="InterPro" id="IPR038396">
    <property type="entry name" value="SpoIIAA-like_sf"/>
</dbReference>
<dbReference type="Pfam" id="PF11964">
    <property type="entry name" value="SpoIIAA-like"/>
    <property type="match status" value="1"/>
</dbReference>
<dbReference type="Gene3D" id="3.40.50.10600">
    <property type="entry name" value="SpoIIaa-like domains"/>
    <property type="match status" value="1"/>
</dbReference>
<gene>
    <name evidence="1" type="ORF">SAMN05518684_10271</name>
</gene>